<evidence type="ECO:0000256" key="1">
    <source>
        <dbReference type="ARBA" id="ARBA00004613"/>
    </source>
</evidence>
<dbReference type="InterPro" id="IPR000734">
    <property type="entry name" value="TAG_lipase"/>
</dbReference>
<feature type="domain" description="Lipase" evidence="6">
    <location>
        <begin position="64"/>
        <end position="345"/>
    </location>
</feature>
<keyword evidence="8" id="KW-1185">Reference proteome</keyword>
<comment type="similarity">
    <text evidence="2 4">Belongs to the AB hydrolase superfamily. Lipase family.</text>
</comment>
<comment type="subcellular location">
    <subcellularLocation>
        <location evidence="1">Secreted</location>
    </subcellularLocation>
</comment>
<evidence type="ECO:0000259" key="6">
    <source>
        <dbReference type="Pfam" id="PF00151"/>
    </source>
</evidence>
<dbReference type="FunFam" id="3.40.50.1820:FF:000076">
    <property type="entry name" value="phospholipase A1"/>
    <property type="match status" value="1"/>
</dbReference>
<evidence type="ECO:0000256" key="2">
    <source>
        <dbReference type="ARBA" id="ARBA00010701"/>
    </source>
</evidence>
<keyword evidence="5" id="KW-0732">Signal</keyword>
<dbReference type="AlphaFoldDB" id="A0A5E4PY56"/>
<keyword evidence="3" id="KW-0964">Secreted</keyword>
<dbReference type="EMBL" id="FZQP02000670">
    <property type="protein sequence ID" value="VVC89953.1"/>
    <property type="molecule type" value="Genomic_DNA"/>
</dbReference>
<dbReference type="PANTHER" id="PTHR11610">
    <property type="entry name" value="LIPASE"/>
    <property type="match status" value="1"/>
</dbReference>
<dbReference type="SUPFAM" id="SSF53474">
    <property type="entry name" value="alpha/beta-Hydrolases"/>
    <property type="match status" value="1"/>
</dbReference>
<dbReference type="CDD" id="cd00707">
    <property type="entry name" value="Pancreat_lipase_like"/>
    <property type="match status" value="1"/>
</dbReference>
<dbReference type="Pfam" id="PF00151">
    <property type="entry name" value="Lipase"/>
    <property type="match status" value="1"/>
</dbReference>
<evidence type="ECO:0000256" key="5">
    <source>
        <dbReference type="SAM" id="SignalP"/>
    </source>
</evidence>
<dbReference type="InterPro" id="IPR013818">
    <property type="entry name" value="Lipase"/>
</dbReference>
<feature type="signal peptide" evidence="5">
    <location>
        <begin position="1"/>
        <end position="23"/>
    </location>
</feature>
<dbReference type="PANTHER" id="PTHR11610:SF173">
    <property type="entry name" value="LIPASE DOMAIN-CONTAINING PROTEIN-RELATED"/>
    <property type="match status" value="1"/>
</dbReference>
<evidence type="ECO:0000256" key="4">
    <source>
        <dbReference type="RuleBase" id="RU004262"/>
    </source>
</evidence>
<dbReference type="GO" id="GO:0016042">
    <property type="term" value="P:lipid catabolic process"/>
    <property type="evidence" value="ECO:0007669"/>
    <property type="project" value="TreeGrafter"/>
</dbReference>
<dbReference type="GO" id="GO:0016298">
    <property type="term" value="F:lipase activity"/>
    <property type="evidence" value="ECO:0007669"/>
    <property type="project" value="InterPro"/>
</dbReference>
<dbReference type="InterPro" id="IPR033906">
    <property type="entry name" value="Lipase_N"/>
</dbReference>
<accession>A0A5E4PY56</accession>
<dbReference type="InterPro" id="IPR029058">
    <property type="entry name" value="AB_hydrolase_fold"/>
</dbReference>
<dbReference type="Gene3D" id="3.40.50.1820">
    <property type="entry name" value="alpha/beta hydrolase"/>
    <property type="match status" value="1"/>
</dbReference>
<evidence type="ECO:0000313" key="7">
    <source>
        <dbReference type="EMBL" id="VVC89953.1"/>
    </source>
</evidence>
<name>A0A5E4PY56_9NEOP</name>
<protein>
    <recommendedName>
        <fullName evidence="6">Lipase domain-containing protein</fullName>
    </recommendedName>
</protein>
<dbReference type="PRINTS" id="PR00821">
    <property type="entry name" value="TAGLIPASE"/>
</dbReference>
<feature type="chain" id="PRO_5023030147" description="Lipase domain-containing protein" evidence="5">
    <location>
        <begin position="24"/>
        <end position="348"/>
    </location>
</feature>
<gene>
    <name evidence="7" type="ORF">LSINAPIS_LOCUS2978</name>
</gene>
<evidence type="ECO:0000313" key="8">
    <source>
        <dbReference type="Proteomes" id="UP000324832"/>
    </source>
</evidence>
<sequence>MKPKTFMSFVVQLIVLRYQYGEGHEADPGYGRKWLHFIDEGGQRHIMNFSSIPEVFHSLTLGHTILRLYTRNNKNTAERLKLPRTGDLFIKSRYFNAANDVKIITHGWFSSNNASWLEDMKDAFLQDIDLNVITVDWSSLAQNILYPASALATRHVGKKVARLINALKRSYSIKSDMVHLIGHSLGAHVMGYAGSYTQDDPVFRITGLDPARPLFEVPKLPDKYILDKSDAVFVDVIHTDAGVLGFSSNCGHVDFFPNGGKPIQPGCTGNIVEQEACSHGRSCDLFVESISYASTDNGFTSRLCESWDQYINGLCKDAPEAKMGYPVSPTVRGTYYLYTSNQTKYSVD</sequence>
<organism evidence="7 8">
    <name type="scientific">Leptidea sinapis</name>
    <dbReference type="NCBI Taxonomy" id="189913"/>
    <lineage>
        <taxon>Eukaryota</taxon>
        <taxon>Metazoa</taxon>
        <taxon>Ecdysozoa</taxon>
        <taxon>Arthropoda</taxon>
        <taxon>Hexapoda</taxon>
        <taxon>Insecta</taxon>
        <taxon>Pterygota</taxon>
        <taxon>Neoptera</taxon>
        <taxon>Endopterygota</taxon>
        <taxon>Lepidoptera</taxon>
        <taxon>Glossata</taxon>
        <taxon>Ditrysia</taxon>
        <taxon>Papilionoidea</taxon>
        <taxon>Pieridae</taxon>
        <taxon>Dismorphiinae</taxon>
        <taxon>Leptidea</taxon>
    </lineage>
</organism>
<proteinExistence type="inferred from homology"/>
<evidence type="ECO:0000256" key="3">
    <source>
        <dbReference type="ARBA" id="ARBA00022525"/>
    </source>
</evidence>
<dbReference type="GO" id="GO:0005615">
    <property type="term" value="C:extracellular space"/>
    <property type="evidence" value="ECO:0007669"/>
    <property type="project" value="TreeGrafter"/>
</dbReference>
<reference evidence="7 8" key="1">
    <citation type="submission" date="2017-07" db="EMBL/GenBank/DDBJ databases">
        <authorList>
            <person name="Talla V."/>
            <person name="Backstrom N."/>
        </authorList>
    </citation>
    <scope>NUCLEOTIDE SEQUENCE [LARGE SCALE GENOMIC DNA]</scope>
</reference>
<dbReference type="Proteomes" id="UP000324832">
    <property type="component" value="Unassembled WGS sequence"/>
</dbReference>